<accession>A0A3M0CNL8</accession>
<dbReference type="InterPro" id="IPR034505">
    <property type="entry name" value="Coproporphyrinogen-III_oxidase"/>
</dbReference>
<evidence type="ECO:0000256" key="10">
    <source>
        <dbReference type="ARBA" id="ARBA00023004"/>
    </source>
</evidence>
<dbReference type="InterPro" id="IPR013785">
    <property type="entry name" value="Aldolase_TIM"/>
</dbReference>
<dbReference type="OrthoDB" id="9808022at2"/>
<evidence type="ECO:0000256" key="11">
    <source>
        <dbReference type="ARBA" id="ARBA00023014"/>
    </source>
</evidence>
<keyword evidence="19" id="KW-1185">Reference proteome</keyword>
<dbReference type="RefSeq" id="WP_121937749.1">
    <property type="nucleotide sequence ID" value="NZ_REFR01000010.1"/>
</dbReference>
<dbReference type="InParanoid" id="A0A3M0CNL8"/>
<comment type="similarity">
    <text evidence="3 14">Belongs to the anaerobic coproporphyrinogen-III oxidase family.</text>
</comment>
<comment type="cofactor">
    <cofactor evidence="14 16">
        <name>[4Fe-4S] cluster</name>
        <dbReference type="ChEBI" id="CHEBI:49883"/>
    </cofactor>
    <text evidence="14 16">Binds 1 [4Fe-4S] cluster. The cluster is coordinated with 3 cysteines and an exchangeable S-adenosyl-L-methionine.</text>
</comment>
<comment type="catalytic activity">
    <reaction evidence="13 14">
        <text>coproporphyrinogen III + 2 S-adenosyl-L-methionine = protoporphyrinogen IX + 2 5'-deoxyadenosine + 2 L-methionine + 2 CO2</text>
        <dbReference type="Rhea" id="RHEA:15425"/>
        <dbReference type="ChEBI" id="CHEBI:16526"/>
        <dbReference type="ChEBI" id="CHEBI:17319"/>
        <dbReference type="ChEBI" id="CHEBI:57307"/>
        <dbReference type="ChEBI" id="CHEBI:57309"/>
        <dbReference type="ChEBI" id="CHEBI:57844"/>
        <dbReference type="ChEBI" id="CHEBI:59789"/>
        <dbReference type="EC" id="1.3.98.3"/>
    </reaction>
</comment>
<sequence>MKQSPPPYALARVPRYTSYPTALQFSDAVGSDRHKAWLAGLGAGDRLSLYIHVPFCAQLCWYCGCHTSVPGQYQRAQRYTDCLVREIETVARHLGPHGGVSQLHFGGGTPTYLKSAEFMRILMACSTHIGSLEQAEIAVEVDPRTLDDERITLLGDLGVTRVNLGVQDFDEGVQRKINRLQSFDLVTRTVKALRTAGVPNIGFDLMYGLPGQTVDSVRRSARQAAALAPDRVAVFGYAHVPWFKKHQALIRETDLPDEGERFAQMRAAAEVWTAAGYVPIGFDHFARLGDSLANAARDGVLARNFQGYTDDGAEAVIGFGASAISALPGGYVQNEPRIGVYRALTADGGLASVRGVAVTADDRLRRDAIGRLMCRFELDMDALCARHDVPRDILADARDRLEGYALDGLCRLDGGHVTIPEKARPFVRVVASSFDAYLSDGTRHSRAV</sequence>
<dbReference type="Gene3D" id="1.10.10.920">
    <property type="match status" value="1"/>
</dbReference>
<feature type="domain" description="Radical SAM core" evidence="17">
    <location>
        <begin position="41"/>
        <end position="283"/>
    </location>
</feature>
<keyword evidence="10 14" id="KW-0408">Iron</keyword>
<feature type="binding site" evidence="15">
    <location>
        <position position="238"/>
    </location>
    <ligand>
        <name>S-adenosyl-L-methionine</name>
        <dbReference type="ChEBI" id="CHEBI:59789"/>
        <label>2</label>
    </ligand>
</feature>
<dbReference type="SFLD" id="SFLDG01065">
    <property type="entry name" value="anaerobic_coproporphyrinogen-I"/>
    <property type="match status" value="1"/>
</dbReference>
<keyword evidence="9 14" id="KW-0560">Oxidoreductase</keyword>
<feature type="binding site" evidence="15">
    <location>
        <position position="167"/>
    </location>
    <ligand>
        <name>S-adenosyl-L-methionine</name>
        <dbReference type="ChEBI" id="CHEBI:59789"/>
        <label>2</label>
    </ligand>
</feature>
<evidence type="ECO:0000256" key="1">
    <source>
        <dbReference type="ARBA" id="ARBA00004496"/>
    </source>
</evidence>
<feature type="binding site" evidence="16">
    <location>
        <position position="60"/>
    </location>
    <ligand>
        <name>[4Fe-4S] cluster</name>
        <dbReference type="ChEBI" id="CHEBI:49883"/>
        <note>4Fe-4S-S-AdoMet</note>
    </ligand>
</feature>
<dbReference type="EC" id="1.3.98.3" evidence="14"/>
<dbReference type="GO" id="GO:0005737">
    <property type="term" value="C:cytoplasm"/>
    <property type="evidence" value="ECO:0007669"/>
    <property type="project" value="UniProtKB-SubCell"/>
</dbReference>
<dbReference type="AlphaFoldDB" id="A0A3M0CNL8"/>
<dbReference type="PIRSF" id="PIRSF000167">
    <property type="entry name" value="HemN"/>
    <property type="match status" value="1"/>
</dbReference>
<dbReference type="InterPro" id="IPR006638">
    <property type="entry name" value="Elp3/MiaA/NifB-like_rSAM"/>
</dbReference>
<keyword evidence="5 14" id="KW-0004">4Fe-4S</keyword>
<name>A0A3M0CNL8_9PROT</name>
<dbReference type="SUPFAM" id="SSF102114">
    <property type="entry name" value="Radical SAM enzymes"/>
    <property type="match status" value="1"/>
</dbReference>
<keyword evidence="7 14" id="KW-0949">S-adenosyl-L-methionine</keyword>
<dbReference type="Proteomes" id="UP000271227">
    <property type="component" value="Unassembled WGS sequence"/>
</dbReference>
<dbReference type="InterPro" id="IPR007197">
    <property type="entry name" value="rSAM"/>
</dbReference>
<evidence type="ECO:0000259" key="17">
    <source>
        <dbReference type="PROSITE" id="PS51918"/>
    </source>
</evidence>
<dbReference type="InterPro" id="IPR058240">
    <property type="entry name" value="rSAM_sf"/>
</dbReference>
<feature type="binding site" evidence="15">
    <location>
        <begin position="62"/>
        <end position="64"/>
    </location>
    <ligand>
        <name>S-adenosyl-L-methionine</name>
        <dbReference type="ChEBI" id="CHEBI:59789"/>
        <label>2</label>
    </ligand>
</feature>
<dbReference type="InterPro" id="IPR004558">
    <property type="entry name" value="Coprogen_oxidase_HemN"/>
</dbReference>
<proteinExistence type="inferred from homology"/>
<feature type="binding site" evidence="15">
    <location>
        <position position="50"/>
    </location>
    <ligand>
        <name>S-adenosyl-L-methionine</name>
        <dbReference type="ChEBI" id="CHEBI:59789"/>
        <label>1</label>
    </ligand>
</feature>
<feature type="binding site" evidence="15">
    <location>
        <begin position="108"/>
        <end position="109"/>
    </location>
    <ligand>
        <name>S-adenosyl-L-methionine</name>
        <dbReference type="ChEBI" id="CHEBI:59789"/>
        <label>2</label>
    </ligand>
</feature>
<evidence type="ECO:0000256" key="9">
    <source>
        <dbReference type="ARBA" id="ARBA00023002"/>
    </source>
</evidence>
<evidence type="ECO:0000256" key="4">
    <source>
        <dbReference type="ARBA" id="ARBA00011245"/>
    </source>
</evidence>
<evidence type="ECO:0000256" key="5">
    <source>
        <dbReference type="ARBA" id="ARBA00022485"/>
    </source>
</evidence>
<dbReference type="SMART" id="SM00729">
    <property type="entry name" value="Elp3"/>
    <property type="match status" value="1"/>
</dbReference>
<dbReference type="CDD" id="cd01335">
    <property type="entry name" value="Radical_SAM"/>
    <property type="match status" value="1"/>
</dbReference>
<evidence type="ECO:0000256" key="2">
    <source>
        <dbReference type="ARBA" id="ARBA00004785"/>
    </source>
</evidence>
<protein>
    <recommendedName>
        <fullName evidence="14">Coproporphyrinogen-III oxidase</fullName>
        <ecNumber evidence="14">1.3.98.3</ecNumber>
    </recommendedName>
</protein>
<dbReference type="GO" id="GO:0051539">
    <property type="term" value="F:4 iron, 4 sulfur cluster binding"/>
    <property type="evidence" value="ECO:0007669"/>
    <property type="project" value="UniProtKB-KW"/>
</dbReference>
<evidence type="ECO:0000256" key="8">
    <source>
        <dbReference type="ARBA" id="ARBA00022723"/>
    </source>
</evidence>
<evidence type="ECO:0000256" key="12">
    <source>
        <dbReference type="ARBA" id="ARBA00023244"/>
    </source>
</evidence>
<dbReference type="Gene3D" id="3.20.20.70">
    <property type="entry name" value="Aldolase class I"/>
    <property type="match status" value="1"/>
</dbReference>
<feature type="binding site" evidence="15">
    <location>
        <position position="107"/>
    </location>
    <ligand>
        <name>S-adenosyl-L-methionine</name>
        <dbReference type="ChEBI" id="CHEBI:59789"/>
        <label>1</label>
    </ligand>
</feature>
<dbReference type="FunCoup" id="A0A3M0CNL8">
    <property type="interactions" value="233"/>
</dbReference>
<feature type="binding site" evidence="16">
    <location>
        <position position="56"/>
    </location>
    <ligand>
        <name>[4Fe-4S] cluster</name>
        <dbReference type="ChEBI" id="CHEBI:49883"/>
        <note>4Fe-4S-S-AdoMet</note>
    </ligand>
</feature>
<evidence type="ECO:0000256" key="13">
    <source>
        <dbReference type="ARBA" id="ARBA00048321"/>
    </source>
</evidence>
<dbReference type="GO" id="GO:0051989">
    <property type="term" value="F:coproporphyrinogen dehydrogenase activity"/>
    <property type="evidence" value="ECO:0007669"/>
    <property type="project" value="UniProtKB-EC"/>
</dbReference>
<comment type="subcellular location">
    <subcellularLocation>
        <location evidence="1 14">Cytoplasm</location>
    </subcellularLocation>
</comment>
<dbReference type="PANTHER" id="PTHR13932">
    <property type="entry name" value="COPROPORPHYRINIGEN III OXIDASE"/>
    <property type="match status" value="1"/>
</dbReference>
<keyword evidence="6 14" id="KW-0963">Cytoplasm</keyword>
<dbReference type="Pfam" id="PF04055">
    <property type="entry name" value="Radical_SAM"/>
    <property type="match status" value="1"/>
</dbReference>
<evidence type="ECO:0000256" key="3">
    <source>
        <dbReference type="ARBA" id="ARBA00005493"/>
    </source>
</evidence>
<dbReference type="GO" id="GO:0006782">
    <property type="term" value="P:protoporphyrinogen IX biosynthetic process"/>
    <property type="evidence" value="ECO:0007669"/>
    <property type="project" value="UniProtKB-UniPathway"/>
</dbReference>
<feature type="binding site" evidence="15">
    <location>
        <position position="140"/>
    </location>
    <ligand>
        <name>S-adenosyl-L-methionine</name>
        <dbReference type="ChEBI" id="CHEBI:59789"/>
        <label>1</label>
    </ligand>
</feature>
<gene>
    <name evidence="18" type="ORF">BXY39_1009</name>
</gene>
<evidence type="ECO:0000256" key="7">
    <source>
        <dbReference type="ARBA" id="ARBA00022691"/>
    </source>
</evidence>
<keyword evidence="11 14" id="KW-0411">Iron-sulfur</keyword>
<dbReference type="PROSITE" id="PS51918">
    <property type="entry name" value="RADICAL_SAM"/>
    <property type="match status" value="1"/>
</dbReference>
<dbReference type="NCBIfam" id="TIGR00538">
    <property type="entry name" value="hemN"/>
    <property type="match status" value="1"/>
</dbReference>
<dbReference type="EMBL" id="REFR01000010">
    <property type="protein sequence ID" value="RMB08376.1"/>
    <property type="molecule type" value="Genomic_DNA"/>
</dbReference>
<evidence type="ECO:0000256" key="6">
    <source>
        <dbReference type="ARBA" id="ARBA00022490"/>
    </source>
</evidence>
<comment type="pathway">
    <text evidence="2 14">Porphyrin-containing compound metabolism; protoporphyrin-IX biosynthesis; protoporphyrinogen-IX from coproporphyrinogen-III (AdoMet route): step 1/1.</text>
</comment>
<feature type="binding site" evidence="16">
    <location>
        <position position="63"/>
    </location>
    <ligand>
        <name>[4Fe-4S] cluster</name>
        <dbReference type="ChEBI" id="CHEBI:49883"/>
        <note>4Fe-4S-S-AdoMet</note>
    </ligand>
</feature>
<evidence type="ECO:0000313" key="18">
    <source>
        <dbReference type="EMBL" id="RMB08376.1"/>
    </source>
</evidence>
<evidence type="ECO:0000256" key="14">
    <source>
        <dbReference type="PIRNR" id="PIRNR000167"/>
    </source>
</evidence>
<dbReference type="GO" id="GO:0046872">
    <property type="term" value="F:metal ion binding"/>
    <property type="evidence" value="ECO:0007669"/>
    <property type="project" value="UniProtKB-KW"/>
</dbReference>
<feature type="binding site" evidence="15">
    <location>
        <position position="204"/>
    </location>
    <ligand>
        <name>S-adenosyl-L-methionine</name>
        <dbReference type="ChEBI" id="CHEBI:59789"/>
        <label>2</label>
    </ligand>
</feature>
<comment type="caution">
    <text evidence="18">The sequence shown here is derived from an EMBL/GenBank/DDBJ whole genome shotgun (WGS) entry which is preliminary data.</text>
</comment>
<feature type="binding site" evidence="15">
    <location>
        <position position="179"/>
    </location>
    <ligand>
        <name>S-adenosyl-L-methionine</name>
        <dbReference type="ChEBI" id="CHEBI:59789"/>
        <label>2</label>
    </ligand>
</feature>
<organism evidence="18 19">
    <name type="scientific">Eilatimonas milleporae</name>
    <dbReference type="NCBI Taxonomy" id="911205"/>
    <lineage>
        <taxon>Bacteria</taxon>
        <taxon>Pseudomonadati</taxon>
        <taxon>Pseudomonadota</taxon>
        <taxon>Alphaproteobacteria</taxon>
        <taxon>Kordiimonadales</taxon>
        <taxon>Kordiimonadaceae</taxon>
        <taxon>Eilatimonas</taxon>
    </lineage>
</organism>
<comment type="subunit">
    <text evidence="4">Monomer.</text>
</comment>
<keyword evidence="12 14" id="KW-0627">Porphyrin biosynthesis</keyword>
<dbReference type="SFLD" id="SFLDG01082">
    <property type="entry name" value="B12-binding_domain_containing"/>
    <property type="match status" value="1"/>
</dbReference>
<feature type="binding site" evidence="15">
    <location>
        <position position="324"/>
    </location>
    <ligand>
        <name>S-adenosyl-L-methionine</name>
        <dbReference type="ChEBI" id="CHEBI:59789"/>
        <label>1</label>
    </ligand>
</feature>
<dbReference type="SFLD" id="SFLDS00029">
    <property type="entry name" value="Radical_SAM"/>
    <property type="match status" value="1"/>
</dbReference>
<reference evidence="18 19" key="1">
    <citation type="submission" date="2018-10" db="EMBL/GenBank/DDBJ databases">
        <title>Genomic Encyclopedia of Archaeal and Bacterial Type Strains, Phase II (KMG-II): from individual species to whole genera.</title>
        <authorList>
            <person name="Goeker M."/>
        </authorList>
    </citation>
    <scope>NUCLEOTIDE SEQUENCE [LARGE SCALE GENOMIC DNA]</scope>
    <source>
        <strain evidence="18 19">DSM 25217</strain>
    </source>
</reference>
<evidence type="ECO:0000256" key="15">
    <source>
        <dbReference type="PIRSR" id="PIRSR000167-1"/>
    </source>
</evidence>
<evidence type="ECO:0000313" key="19">
    <source>
        <dbReference type="Proteomes" id="UP000271227"/>
    </source>
</evidence>
<dbReference type="UniPathway" id="UPA00251">
    <property type="reaction ID" value="UER00323"/>
</dbReference>
<dbReference type="GO" id="GO:0004109">
    <property type="term" value="F:coproporphyrinogen oxidase activity"/>
    <property type="evidence" value="ECO:0007669"/>
    <property type="project" value="InterPro"/>
</dbReference>
<evidence type="ECO:0000256" key="16">
    <source>
        <dbReference type="PIRSR" id="PIRSR000167-2"/>
    </source>
</evidence>
<dbReference type="PANTHER" id="PTHR13932:SF6">
    <property type="entry name" value="OXYGEN-INDEPENDENT COPROPORPHYRINOGEN III OXIDASE"/>
    <property type="match status" value="1"/>
</dbReference>
<keyword evidence="8 14" id="KW-0479">Metal-binding</keyword>